<evidence type="ECO:0000256" key="1">
    <source>
        <dbReference type="SAM" id="SignalP"/>
    </source>
</evidence>
<dbReference type="InterPro" id="IPR029063">
    <property type="entry name" value="SAM-dependent_MTases_sf"/>
</dbReference>
<gene>
    <name evidence="2" type="ORF">Micbo1qcDRAFT_161441</name>
</gene>
<accession>A0A136J8G3</accession>
<name>A0A136J8G3_9PEZI</name>
<dbReference type="Gene3D" id="3.40.50.150">
    <property type="entry name" value="Vaccinia Virus protein VP39"/>
    <property type="match status" value="1"/>
</dbReference>
<feature type="chain" id="PRO_5007293566" evidence="1">
    <location>
        <begin position="23"/>
        <end position="523"/>
    </location>
</feature>
<evidence type="ECO:0000313" key="2">
    <source>
        <dbReference type="EMBL" id="KXJ93431.1"/>
    </source>
</evidence>
<dbReference type="STRING" id="196109.A0A136J8G3"/>
<protein>
    <submittedName>
        <fullName evidence="2">N2227-like protein-domain-containing protein</fullName>
    </submittedName>
</protein>
<proteinExistence type="predicted"/>
<dbReference type="EMBL" id="KQ964248">
    <property type="protein sequence ID" value="KXJ93431.1"/>
    <property type="molecule type" value="Genomic_DNA"/>
</dbReference>
<dbReference type="PANTHER" id="PTHR12303">
    <property type="entry name" value="CARNOSINE N-METHYLTRANSFERASE"/>
    <property type="match status" value="1"/>
</dbReference>
<dbReference type="InterPro" id="IPR012901">
    <property type="entry name" value="CARME"/>
</dbReference>
<organism evidence="2 3">
    <name type="scientific">Microdochium bolleyi</name>
    <dbReference type="NCBI Taxonomy" id="196109"/>
    <lineage>
        <taxon>Eukaryota</taxon>
        <taxon>Fungi</taxon>
        <taxon>Dikarya</taxon>
        <taxon>Ascomycota</taxon>
        <taxon>Pezizomycotina</taxon>
        <taxon>Sordariomycetes</taxon>
        <taxon>Xylariomycetidae</taxon>
        <taxon>Xylariales</taxon>
        <taxon>Microdochiaceae</taxon>
        <taxon>Microdochium</taxon>
    </lineage>
</organism>
<keyword evidence="1" id="KW-0732">Signal</keyword>
<dbReference type="Proteomes" id="UP000070501">
    <property type="component" value="Unassembled WGS sequence"/>
</dbReference>
<dbReference type="InParanoid" id="A0A136J8G3"/>
<keyword evidence="3" id="KW-1185">Reference proteome</keyword>
<feature type="signal peptide" evidence="1">
    <location>
        <begin position="1"/>
        <end position="22"/>
    </location>
</feature>
<reference evidence="3" key="1">
    <citation type="submission" date="2016-02" db="EMBL/GenBank/DDBJ databases">
        <title>Draft genome sequence of Microdochium bolleyi, a fungal endophyte of beachgrass.</title>
        <authorList>
            <consortium name="DOE Joint Genome Institute"/>
            <person name="David A.S."/>
            <person name="May G."/>
            <person name="Haridas S."/>
            <person name="Lim J."/>
            <person name="Wang M."/>
            <person name="Labutti K."/>
            <person name="Lipzen A."/>
            <person name="Barry K."/>
            <person name="Grigoriev I.V."/>
        </authorList>
    </citation>
    <scope>NUCLEOTIDE SEQUENCE [LARGE SCALE GENOMIC DNA]</scope>
    <source>
        <strain evidence="3">J235TASD1</strain>
    </source>
</reference>
<dbReference type="Pfam" id="PF07942">
    <property type="entry name" value="CARME"/>
    <property type="match status" value="1"/>
</dbReference>
<dbReference type="AlphaFoldDB" id="A0A136J8G3"/>
<dbReference type="SMART" id="SM01296">
    <property type="entry name" value="N2227"/>
    <property type="match status" value="1"/>
</dbReference>
<dbReference type="GO" id="GO:0008757">
    <property type="term" value="F:S-adenosylmethionine-dependent methyltransferase activity"/>
    <property type="evidence" value="ECO:0007669"/>
    <property type="project" value="InterPro"/>
</dbReference>
<dbReference type="OrthoDB" id="978at2759"/>
<evidence type="ECO:0000313" key="3">
    <source>
        <dbReference type="Proteomes" id="UP000070501"/>
    </source>
</evidence>
<dbReference type="PANTHER" id="PTHR12303:SF13">
    <property type="match status" value="1"/>
</dbReference>
<sequence>MHPGNPLRRALFLLCTASQILSSSVAGEDAVVELQDEPQLEAFHADTVQAILVEATVITTVNATEEPACVFPFEQCSPRHRDEKNRLMQRLDRKDGTWNTNHPRWRLLKAIDGFASYGRLGRAEVKRWRDMYAHVPQEQKAVLEAAVPYKTKLNTVEHHIATNAALAEAVAAHSMSYYGITHKELNDFIRAEEKAGRGSEKHSVVQALKHYVRDWSLEGAQERDAAFPCILAALEGVRERQRKIGSGKGGREDEKALTVLLPGSGLGRLGHEVASLGGFDVTINEWSTYMIAAYRYIEANLSPIALSLAASDDSTSPPISFHPFIDSLSHHASNDNLFRKITLSPFSPLHSSSSSSSSSPSPPTHKNIFHPASVVLAEGDFTTIFAQQQQHDHQQYDVIITHFFIDTARNLLSYLSTIHALLSPGGHWINLGPLLYGTGPWVQLSLDEVVLVSERMGFEFEDLPSPASTQAEGEHVCGVPTFPDAAPGSGLSRVRGRYAGYGFDERALTRNAYQAQAWVARKK</sequence>
<dbReference type="SUPFAM" id="SSF53335">
    <property type="entry name" value="S-adenosyl-L-methionine-dependent methyltransferases"/>
    <property type="match status" value="1"/>
</dbReference>